<dbReference type="InterPro" id="IPR036282">
    <property type="entry name" value="Glutathione-S-Trfase_C_sf"/>
</dbReference>
<dbReference type="Gene3D" id="1.20.1050.10">
    <property type="match status" value="1"/>
</dbReference>
<evidence type="ECO:0000313" key="4">
    <source>
        <dbReference type="Proteomes" id="UP000320055"/>
    </source>
</evidence>
<dbReference type="RefSeq" id="WP_144873399.1">
    <property type="nucleotide sequence ID" value="NZ_LR214023.1"/>
</dbReference>
<dbReference type="CDD" id="cd00570">
    <property type="entry name" value="GST_N_family"/>
    <property type="match status" value="1"/>
</dbReference>
<dbReference type="Proteomes" id="UP000320055">
    <property type="component" value="Unassembled WGS sequence"/>
</dbReference>
<dbReference type="InterPro" id="IPR004045">
    <property type="entry name" value="Glutathione_S-Trfase_N"/>
</dbReference>
<keyword evidence="4" id="KW-1185">Reference proteome</keyword>
<dbReference type="Pfam" id="PF13417">
    <property type="entry name" value="GST_N_3"/>
    <property type="match status" value="1"/>
</dbReference>
<evidence type="ECO:0000259" key="2">
    <source>
        <dbReference type="PROSITE" id="PS50405"/>
    </source>
</evidence>
<dbReference type="GO" id="GO:0016740">
    <property type="term" value="F:transferase activity"/>
    <property type="evidence" value="ECO:0007669"/>
    <property type="project" value="UniProtKB-KW"/>
</dbReference>
<dbReference type="PANTHER" id="PTHR44051:SF8">
    <property type="entry name" value="GLUTATHIONE S-TRANSFERASE GSTA"/>
    <property type="match status" value="1"/>
</dbReference>
<proteinExistence type="predicted"/>
<protein>
    <submittedName>
        <fullName evidence="3">Glutathione S-transferase-like protein</fullName>
    </submittedName>
</protein>
<gene>
    <name evidence="3" type="ORF">H1P_2800002</name>
</gene>
<dbReference type="Pfam" id="PF00043">
    <property type="entry name" value="GST_C"/>
    <property type="match status" value="1"/>
</dbReference>
<accession>A0A563VTH3</accession>
<dbReference type="InterPro" id="IPR010987">
    <property type="entry name" value="Glutathione-S-Trfase_C-like"/>
</dbReference>
<sequence length="218" mass="25333">MLQFYYHPLSPLARRVWIALLEKKLEFEPIVVNLQQGEQLKPKFLQLNPFHYVPVLVDGDLRIIESLAIMDYLEQKYPQISLLPSNPEIFAKVKMAQMVTNSELGSQVIPLIFNDLDSVKAAKAKRNLKRICKFLSELLDDELYFGGNQFTVGDIVTGNGLILINKLGVELKQFPKIEAYCQRLMEREVWQQTQPSQEQLQPWKEFVKTLIKKKLDKK</sequence>
<dbReference type="PROSITE" id="PS50404">
    <property type="entry name" value="GST_NTER"/>
    <property type="match status" value="1"/>
</dbReference>
<evidence type="ECO:0000259" key="1">
    <source>
        <dbReference type="PROSITE" id="PS50404"/>
    </source>
</evidence>
<reference evidence="3 4" key="1">
    <citation type="submission" date="2019-01" db="EMBL/GenBank/DDBJ databases">
        <authorList>
            <person name="Brito A."/>
        </authorList>
    </citation>
    <scope>NUCLEOTIDE SEQUENCE [LARGE SCALE GENOMIC DNA]</scope>
    <source>
        <strain evidence="3">1</strain>
    </source>
</reference>
<name>A0A563VTH3_9CYAN</name>
<dbReference type="PROSITE" id="PS50405">
    <property type="entry name" value="GST_CTER"/>
    <property type="match status" value="1"/>
</dbReference>
<feature type="domain" description="GST N-terminal" evidence="1">
    <location>
        <begin position="1"/>
        <end position="81"/>
    </location>
</feature>
<organism evidence="3 4">
    <name type="scientific">Hyella patelloides LEGE 07179</name>
    <dbReference type="NCBI Taxonomy" id="945734"/>
    <lineage>
        <taxon>Bacteria</taxon>
        <taxon>Bacillati</taxon>
        <taxon>Cyanobacteriota</taxon>
        <taxon>Cyanophyceae</taxon>
        <taxon>Pleurocapsales</taxon>
        <taxon>Hyellaceae</taxon>
        <taxon>Hyella</taxon>
    </lineage>
</organism>
<dbReference type="SUPFAM" id="SSF47616">
    <property type="entry name" value="GST C-terminal domain-like"/>
    <property type="match status" value="1"/>
</dbReference>
<dbReference type="PANTHER" id="PTHR44051">
    <property type="entry name" value="GLUTATHIONE S-TRANSFERASE-RELATED"/>
    <property type="match status" value="1"/>
</dbReference>
<dbReference type="AlphaFoldDB" id="A0A563VTH3"/>
<dbReference type="EMBL" id="CAACVJ010000202">
    <property type="protein sequence ID" value="VEP14698.1"/>
    <property type="molecule type" value="Genomic_DNA"/>
</dbReference>
<keyword evidence="3" id="KW-0808">Transferase</keyword>
<dbReference type="Gene3D" id="3.40.30.10">
    <property type="entry name" value="Glutaredoxin"/>
    <property type="match status" value="1"/>
</dbReference>
<dbReference type="InterPro" id="IPR036249">
    <property type="entry name" value="Thioredoxin-like_sf"/>
</dbReference>
<dbReference type="SFLD" id="SFLDG00358">
    <property type="entry name" value="Main_(cytGST)"/>
    <property type="match status" value="1"/>
</dbReference>
<dbReference type="SUPFAM" id="SSF52833">
    <property type="entry name" value="Thioredoxin-like"/>
    <property type="match status" value="1"/>
</dbReference>
<dbReference type="OrthoDB" id="465590at2"/>
<dbReference type="SFLD" id="SFLDS00019">
    <property type="entry name" value="Glutathione_Transferase_(cytos"/>
    <property type="match status" value="1"/>
</dbReference>
<dbReference type="InterPro" id="IPR004046">
    <property type="entry name" value="GST_C"/>
</dbReference>
<feature type="domain" description="GST C-terminal" evidence="2">
    <location>
        <begin position="86"/>
        <end position="206"/>
    </location>
</feature>
<dbReference type="InterPro" id="IPR040079">
    <property type="entry name" value="Glutathione_S-Trfase"/>
</dbReference>
<evidence type="ECO:0000313" key="3">
    <source>
        <dbReference type="EMBL" id="VEP14698.1"/>
    </source>
</evidence>